<protein>
    <recommendedName>
        <fullName evidence="3">HEPN domain-containing protein</fullName>
    </recommendedName>
</protein>
<sequence>MKKYTLKAETAEILFSHIGFLNYSKNFLDAEKPIVVTKKEFNPVPYFLICKSIELSLKAYQIQIWFYTKREQLKEKYDGKLKNLLKNRYGHNLNKRLEDILTNSEIFLPKSEVLNIRRANTFYDVKNKTFEFANVGFAGNGFTKLADEISANGNKQKGEILPELNLLRNSAKKLIEQVEREIKKG</sequence>
<reference evidence="2" key="1">
    <citation type="submission" date="2017-09" db="EMBL/GenBank/DDBJ databases">
        <title>Depth-based differentiation of microbial function through sediment-hosted aquifers and enrichment of novel symbionts in the deep terrestrial subsurface.</title>
        <authorList>
            <person name="Probst A.J."/>
            <person name="Ladd B."/>
            <person name="Jarett J.K."/>
            <person name="Geller-Mcgrath D.E."/>
            <person name="Sieber C.M.K."/>
            <person name="Emerson J.B."/>
            <person name="Anantharaman K."/>
            <person name="Thomas B.C."/>
            <person name="Malmstrom R."/>
            <person name="Stieglmeier M."/>
            <person name="Klingl A."/>
            <person name="Woyke T."/>
            <person name="Ryan C.M."/>
            <person name="Banfield J.F."/>
        </authorList>
    </citation>
    <scope>NUCLEOTIDE SEQUENCE [LARGE SCALE GENOMIC DNA]</scope>
</reference>
<accession>A0A2M7V2Y4</accession>
<dbReference type="EMBL" id="PFPI01000046">
    <property type="protein sequence ID" value="PIZ92827.1"/>
    <property type="molecule type" value="Genomic_DNA"/>
</dbReference>
<proteinExistence type="predicted"/>
<dbReference type="AlphaFoldDB" id="A0A2M7V2Y4"/>
<organism evidence="1 2">
    <name type="scientific">Candidatus Magasanikbacteria bacterium CG_4_10_14_0_2_um_filter_41_31</name>
    <dbReference type="NCBI Taxonomy" id="1974639"/>
    <lineage>
        <taxon>Bacteria</taxon>
        <taxon>Candidatus Magasanikiibacteriota</taxon>
    </lineage>
</organism>
<comment type="caution">
    <text evidence="1">The sequence shown here is derived from an EMBL/GenBank/DDBJ whole genome shotgun (WGS) entry which is preliminary data.</text>
</comment>
<gene>
    <name evidence="1" type="ORF">COX83_03515</name>
</gene>
<name>A0A2M7V2Y4_9BACT</name>
<dbReference type="Proteomes" id="UP000230078">
    <property type="component" value="Unassembled WGS sequence"/>
</dbReference>
<evidence type="ECO:0000313" key="1">
    <source>
        <dbReference type="EMBL" id="PIZ92827.1"/>
    </source>
</evidence>
<evidence type="ECO:0000313" key="2">
    <source>
        <dbReference type="Proteomes" id="UP000230078"/>
    </source>
</evidence>
<evidence type="ECO:0008006" key="3">
    <source>
        <dbReference type="Google" id="ProtNLM"/>
    </source>
</evidence>